<dbReference type="EMBL" id="CP001560">
    <property type="protein sequence ID" value="AFJ46130.1"/>
    <property type="molecule type" value="Genomic_DNA"/>
</dbReference>
<dbReference type="InterPro" id="IPR010646">
    <property type="entry name" value="UPF0257"/>
</dbReference>
<dbReference type="GO" id="GO:0005886">
    <property type="term" value="C:plasma membrane"/>
    <property type="evidence" value="ECO:0007669"/>
    <property type="project" value="UniProtKB-SubCell"/>
</dbReference>
<evidence type="ECO:0000256" key="1">
    <source>
        <dbReference type="ARBA" id="ARBA00022475"/>
    </source>
</evidence>
<evidence type="ECO:0000256" key="4">
    <source>
        <dbReference type="ARBA" id="ARBA00023139"/>
    </source>
</evidence>
<comment type="similarity">
    <text evidence="6">Belongs to the UPF0257 family.</text>
</comment>
<keyword evidence="1 6" id="KW-1003">Cell membrane</keyword>
<dbReference type="Pfam" id="PF06788">
    <property type="entry name" value="UPF0257"/>
    <property type="match status" value="1"/>
</dbReference>
<accession>K6VWX9</accession>
<accession>I2B6H6</accession>
<sequence length="251" mass="28542">MRATPDILRGIITGLLALSVALPAAAVLKPEPFSPVMASFSNELEFDALRGKVKSFEQALYDSGDTPVMLARGEFDTRGCLMRYEKIDGVNNGKIKLTRNVADNTLISAYDKQRVIHLNDRCEVVSTDAKGDDAKDYIYDARGFLVKVKGHKDAWVYKEYFYTPEGMPKSVVYYGDEKDFLIITEPKKKLSEQWDFITEGLDDGKPVFQSVKKCLYDDRYNPTVCYLITAVVENGVQKKRVEQIHYIVKYY</sequence>
<organism evidence="7 8">
    <name type="scientific">Shimwellia blattae (strain ATCC 29907 / DSM 4481 / JCM 1650 / NBRC 105725 / CDC 9005-74)</name>
    <name type="common">Escherichia blattae</name>
    <dbReference type="NCBI Taxonomy" id="630626"/>
    <lineage>
        <taxon>Bacteria</taxon>
        <taxon>Pseudomonadati</taxon>
        <taxon>Pseudomonadota</taxon>
        <taxon>Gammaproteobacteria</taxon>
        <taxon>Enterobacterales</taxon>
        <taxon>Enterobacteriaceae</taxon>
        <taxon>Shimwellia</taxon>
    </lineage>
</organism>
<comment type="subcellular location">
    <subcellularLocation>
        <location evidence="6">Cell membrane</location>
        <topology evidence="6">Lipid-anchor</topology>
    </subcellularLocation>
</comment>
<keyword evidence="3 6" id="KW-0472">Membrane</keyword>
<protein>
    <recommendedName>
        <fullName evidence="6">UPF0257 lipoprotein EBL_c10200</fullName>
    </recommendedName>
</protein>
<gene>
    <name evidence="7" type="ordered locus">EBL_c10200</name>
</gene>
<keyword evidence="2 6" id="KW-0732">Signal</keyword>
<dbReference type="KEGG" id="ebt:EBL_c10200"/>
<evidence type="ECO:0000256" key="2">
    <source>
        <dbReference type="ARBA" id="ARBA00022729"/>
    </source>
</evidence>
<evidence type="ECO:0000256" key="6">
    <source>
        <dbReference type="HAMAP-Rule" id="MF_01065"/>
    </source>
</evidence>
<dbReference type="RefSeq" id="WP_002441383.1">
    <property type="nucleotide sequence ID" value="NC_017910.1"/>
</dbReference>
<keyword evidence="4" id="KW-0564">Palmitate</keyword>
<reference evidence="7 8" key="1">
    <citation type="journal article" date="2012" name="J. Bacteriol.">
        <title>Complete genome sequence of the B12-producing Shimwellia blattae strain DSM 4481, isolated from a cockroach.</title>
        <authorList>
            <person name="Brzuszkiewicz E."/>
            <person name="Waschkowitz T."/>
            <person name="Wiezer A."/>
            <person name="Daniel R."/>
        </authorList>
    </citation>
    <scope>NUCLEOTIDE SEQUENCE [LARGE SCALE GENOMIC DNA]</scope>
    <source>
        <strain evidence="8">ATCC 29907 / DSM 4481 / JCM 1650 / NBRC 105725 / CDC 9005-74</strain>
    </source>
</reference>
<dbReference type="OrthoDB" id="6622075at2"/>
<dbReference type="HOGENOM" id="CLU_1174761_0_0_6"/>
<keyword evidence="5 6" id="KW-0449">Lipoprotein</keyword>
<dbReference type="Proteomes" id="UP000001955">
    <property type="component" value="Chromosome"/>
</dbReference>
<dbReference type="eggNOG" id="ENOG502Z8TA">
    <property type="taxonomic scope" value="Bacteria"/>
</dbReference>
<name>I2B6H6_SHIBC</name>
<evidence type="ECO:0000256" key="5">
    <source>
        <dbReference type="ARBA" id="ARBA00023288"/>
    </source>
</evidence>
<dbReference type="AlphaFoldDB" id="I2B6H6"/>
<dbReference type="HAMAP" id="MF_01065">
    <property type="entry name" value="UPF0257"/>
    <property type="match status" value="1"/>
</dbReference>
<evidence type="ECO:0000313" key="8">
    <source>
        <dbReference type="Proteomes" id="UP000001955"/>
    </source>
</evidence>
<evidence type="ECO:0000256" key="3">
    <source>
        <dbReference type="ARBA" id="ARBA00023136"/>
    </source>
</evidence>
<evidence type="ECO:0000313" key="7">
    <source>
        <dbReference type="EMBL" id="AFJ46130.1"/>
    </source>
</evidence>
<keyword evidence="8" id="KW-1185">Reference proteome</keyword>
<proteinExistence type="inferred from homology"/>